<reference evidence="2" key="1">
    <citation type="submission" date="2016-11" db="UniProtKB">
        <authorList>
            <consortium name="WormBaseParasite"/>
        </authorList>
    </citation>
    <scope>IDENTIFICATION</scope>
</reference>
<evidence type="ECO:0000313" key="2">
    <source>
        <dbReference type="WBParaSite" id="L893_g29654.t1"/>
    </source>
</evidence>
<organism evidence="1 2">
    <name type="scientific">Steinernema glaseri</name>
    <dbReference type="NCBI Taxonomy" id="37863"/>
    <lineage>
        <taxon>Eukaryota</taxon>
        <taxon>Metazoa</taxon>
        <taxon>Ecdysozoa</taxon>
        <taxon>Nematoda</taxon>
        <taxon>Chromadorea</taxon>
        <taxon>Rhabditida</taxon>
        <taxon>Tylenchina</taxon>
        <taxon>Panagrolaimomorpha</taxon>
        <taxon>Strongyloidoidea</taxon>
        <taxon>Steinernematidae</taxon>
        <taxon>Steinernema</taxon>
    </lineage>
</organism>
<dbReference type="WBParaSite" id="L893_g29654.t1">
    <property type="protein sequence ID" value="L893_g29654.t1"/>
    <property type="gene ID" value="L893_g29654"/>
</dbReference>
<protein>
    <submittedName>
        <fullName evidence="2">AMP_N domain-containing protein</fullName>
    </submittedName>
</protein>
<name>A0A1I7ZTH4_9BILA</name>
<evidence type="ECO:0000313" key="1">
    <source>
        <dbReference type="Proteomes" id="UP000095287"/>
    </source>
</evidence>
<dbReference type="Proteomes" id="UP000095287">
    <property type="component" value="Unplaced"/>
</dbReference>
<sequence>MDGVPFAFCEAVCVTLCRRRIPPLGELSGYYGDIARSAYPSLSDYVGIVKNGVEEQGTVTSTLLYKNERRVWSFCSSTLFCNSAFY</sequence>
<accession>A0A1I7ZTH4</accession>
<keyword evidence="1" id="KW-1185">Reference proteome</keyword>
<proteinExistence type="predicted"/>
<dbReference type="AlphaFoldDB" id="A0A1I7ZTH4"/>